<accession>A0ACB9N5U9</accession>
<evidence type="ECO:0000313" key="2">
    <source>
        <dbReference type="Proteomes" id="UP001057402"/>
    </source>
</evidence>
<sequence length="204" mass="22556">MSDIEHDFSILANSPTHHQERRKTRTPKPMRKTLKSTATLSNLLPTGAVFINQLLSPVLTNKGQCTNQLHHTLTVLLLVVSATASFILRFTDTVKDEKGKVRHGIVTFSGLWIVEMAEVKLSEQEKARYKAKGIDFVHASLTVLVYAVVAFCDKNIAKCFFPEESELMAEVRALAPAMVGAACSVLFVMFPTGRHGIGYPLSKE</sequence>
<protein>
    <submittedName>
        <fullName evidence="1">Uncharacterized protein</fullName>
    </submittedName>
</protein>
<evidence type="ECO:0000313" key="1">
    <source>
        <dbReference type="EMBL" id="KAI4331089.1"/>
    </source>
</evidence>
<dbReference type="EMBL" id="CM042887">
    <property type="protein sequence ID" value="KAI4331089.1"/>
    <property type="molecule type" value="Genomic_DNA"/>
</dbReference>
<comment type="caution">
    <text evidence="1">The sequence shown here is derived from an EMBL/GenBank/DDBJ whole genome shotgun (WGS) entry which is preliminary data.</text>
</comment>
<dbReference type="Proteomes" id="UP001057402">
    <property type="component" value="Chromosome 8"/>
</dbReference>
<keyword evidence="2" id="KW-1185">Reference proteome</keyword>
<proteinExistence type="predicted"/>
<gene>
    <name evidence="1" type="ORF">MLD38_029312</name>
</gene>
<name>A0ACB9N5U9_9MYRT</name>
<organism evidence="1 2">
    <name type="scientific">Melastoma candidum</name>
    <dbReference type="NCBI Taxonomy" id="119954"/>
    <lineage>
        <taxon>Eukaryota</taxon>
        <taxon>Viridiplantae</taxon>
        <taxon>Streptophyta</taxon>
        <taxon>Embryophyta</taxon>
        <taxon>Tracheophyta</taxon>
        <taxon>Spermatophyta</taxon>
        <taxon>Magnoliopsida</taxon>
        <taxon>eudicotyledons</taxon>
        <taxon>Gunneridae</taxon>
        <taxon>Pentapetalae</taxon>
        <taxon>rosids</taxon>
        <taxon>malvids</taxon>
        <taxon>Myrtales</taxon>
        <taxon>Melastomataceae</taxon>
        <taxon>Melastomatoideae</taxon>
        <taxon>Melastomateae</taxon>
        <taxon>Melastoma</taxon>
    </lineage>
</organism>
<reference evidence="2" key="1">
    <citation type="journal article" date="2023" name="Front. Plant Sci.">
        <title>Chromosomal-level genome assembly of Melastoma candidum provides insights into trichome evolution.</title>
        <authorList>
            <person name="Zhong Y."/>
            <person name="Wu W."/>
            <person name="Sun C."/>
            <person name="Zou P."/>
            <person name="Liu Y."/>
            <person name="Dai S."/>
            <person name="Zhou R."/>
        </authorList>
    </citation>
    <scope>NUCLEOTIDE SEQUENCE [LARGE SCALE GENOMIC DNA]</scope>
</reference>